<protein>
    <submittedName>
        <fullName evidence="1">Uncharacterized protein</fullName>
    </submittedName>
</protein>
<dbReference type="EMBL" id="JASBWR010000030">
    <property type="protein sequence ID" value="KAJ9106541.1"/>
    <property type="molecule type" value="Genomic_DNA"/>
</dbReference>
<comment type="caution">
    <text evidence="1">The sequence shown here is derived from an EMBL/GenBank/DDBJ whole genome shotgun (WGS) entry which is preliminary data.</text>
</comment>
<keyword evidence="2" id="KW-1185">Reference proteome</keyword>
<name>A0ACC2W6Q2_9TREE</name>
<reference evidence="1" key="1">
    <citation type="submission" date="2023-04" db="EMBL/GenBank/DDBJ databases">
        <title>Draft Genome sequencing of Naganishia species isolated from polar environments using Oxford Nanopore Technology.</title>
        <authorList>
            <person name="Leo P."/>
            <person name="Venkateswaran K."/>
        </authorList>
    </citation>
    <scope>NUCLEOTIDE SEQUENCE</scope>
    <source>
        <strain evidence="1">MNA-CCFEE 5261</strain>
    </source>
</reference>
<accession>A0ACC2W6Q2</accession>
<sequence>MSQSQDSSDTGLTAENSKTDKDSEPPQSSQSVELSNQKPKRTSSATLQCPICNEAMISIHQLNRHIDDTHVESADTQKGREDPSSKLTTNEIVGNDIKSWIKKKLPAEPTSLFSPGKRKTINLDLLDGNRGFGLSDSLNDASKSPRSKEQLPMELLPLKSVSPRNSRTNEITRSHWRQPSINGALSCSHPSCKRTLNIKNGIVNCRKCGNLFCNEHTHCKVRLRNPEPGEGKLPLYDCTANGVWCRSCETCYLNKPDFVAGVEVTVNDVTVQFQQKRSEFIDTKTLRRIKIQKRFIKNANLITERFVANSRASFWNGFSLSAFNSKNDPLIAQQKQLVGSDNWQDDSITHCAICFTNFNFLIRKHHCRLCGRLVCNDPDGERMYCSILLPITSFIEKLPTLNYANLVKQNLPKMLEVPPESQDRISLRCCVDCKNDLLHSWKVSDELRQESDREIFTIYNGILVLKNTISTLLPRYRKLVEEISQSDADADRLDLNKARLRLMSALKDFEGASTRFRTQFLKLQDGKLCIKNEYSNHKQLVLNMYQSTIMFLQDNLETFKSLNAKIQENEKKTIEKMEAGVQQTERPRLTKREVREKREKLMVMKEQAFIVENLIDSATKQRKFDEIDLLLGNKNELAKEIAVLEEELGDEGF</sequence>
<proteinExistence type="predicted"/>
<dbReference type="Proteomes" id="UP001241377">
    <property type="component" value="Unassembled WGS sequence"/>
</dbReference>
<evidence type="ECO:0000313" key="2">
    <source>
        <dbReference type="Proteomes" id="UP001241377"/>
    </source>
</evidence>
<organism evidence="1 2">
    <name type="scientific">Naganishia cerealis</name>
    <dbReference type="NCBI Taxonomy" id="610337"/>
    <lineage>
        <taxon>Eukaryota</taxon>
        <taxon>Fungi</taxon>
        <taxon>Dikarya</taxon>
        <taxon>Basidiomycota</taxon>
        <taxon>Agaricomycotina</taxon>
        <taxon>Tremellomycetes</taxon>
        <taxon>Filobasidiales</taxon>
        <taxon>Filobasidiaceae</taxon>
        <taxon>Naganishia</taxon>
    </lineage>
</organism>
<gene>
    <name evidence="1" type="ORF">QFC19_003274</name>
</gene>
<evidence type="ECO:0000313" key="1">
    <source>
        <dbReference type="EMBL" id="KAJ9106541.1"/>
    </source>
</evidence>